<reference evidence="3 4" key="1">
    <citation type="journal article" date="2011" name="Stand. Genomic Sci.">
        <title>Complete genome sequence of the gliding freshwater bacterium Fluviicola taffensis type strain (RW262).</title>
        <authorList>
            <person name="Woyke T."/>
            <person name="Chertkov O."/>
            <person name="Lapidus A."/>
            <person name="Nolan M."/>
            <person name="Lucas S."/>
            <person name="Del Rio T.G."/>
            <person name="Tice H."/>
            <person name="Cheng J.F."/>
            <person name="Tapia R."/>
            <person name="Han C."/>
            <person name="Goodwin L."/>
            <person name="Pitluck S."/>
            <person name="Liolios K."/>
            <person name="Pagani I."/>
            <person name="Ivanova N."/>
            <person name="Huntemann M."/>
            <person name="Mavromatis K."/>
            <person name="Mikhailova N."/>
            <person name="Pati A."/>
            <person name="Chen A."/>
            <person name="Palaniappan K."/>
            <person name="Land M."/>
            <person name="Hauser L."/>
            <person name="Brambilla E.M."/>
            <person name="Rohde M."/>
            <person name="Mwirichia R."/>
            <person name="Sikorski J."/>
            <person name="Tindall B.J."/>
            <person name="Goker M."/>
            <person name="Bristow J."/>
            <person name="Eisen J.A."/>
            <person name="Markowitz V."/>
            <person name="Hugenholtz P."/>
            <person name="Klenk H.P."/>
            <person name="Kyrpides N.C."/>
        </authorList>
    </citation>
    <scope>NUCLEOTIDE SEQUENCE [LARGE SCALE GENOMIC DNA]</scope>
    <source>
        <strain evidence="4">DSM 16823 / RW262 / RW262</strain>
    </source>
</reference>
<organism evidence="3 4">
    <name type="scientific">Fluviicola taffensis (strain DSM 16823 / NCIMB 13979 / RW262)</name>
    <dbReference type="NCBI Taxonomy" id="755732"/>
    <lineage>
        <taxon>Bacteria</taxon>
        <taxon>Pseudomonadati</taxon>
        <taxon>Bacteroidota</taxon>
        <taxon>Flavobacteriia</taxon>
        <taxon>Flavobacteriales</taxon>
        <taxon>Crocinitomicaceae</taxon>
        <taxon>Fluviicola</taxon>
    </lineage>
</organism>
<dbReference type="OrthoDB" id="666725at2"/>
<dbReference type="eggNOG" id="ENOG502ZZB9">
    <property type="taxonomic scope" value="Bacteria"/>
</dbReference>
<keyword evidence="4" id="KW-1185">Reference proteome</keyword>
<dbReference type="AlphaFoldDB" id="F2IH43"/>
<accession>F2IH43</accession>
<dbReference type="STRING" id="755732.Fluta_3893"/>
<gene>
    <name evidence="3" type="ordered locus">Fluta_3893</name>
</gene>
<sequence>MGALKFRVLLDSEKDQEIFRDIIINEDENFESFYRTILNSFNFEGQEIGSFFMSNDDWDKGHEISLMDMSYSDEDQELTSVMSESKLTDFMEAPDQKIILVYDFLRMWIFLIELQERIEETLDKPKIALAVGIAPPEDSKIVQDDAFFGDEEDEDMNEFDEDFGDGYDEDDLSGYEEYEY</sequence>
<dbReference type="InterPro" id="IPR024047">
    <property type="entry name" value="MM3350-like_sf"/>
</dbReference>
<dbReference type="HOGENOM" id="CLU_108362_1_0_10"/>
<protein>
    <recommendedName>
        <fullName evidence="2">Plasmid pRiA4b Orf3-like domain-containing protein</fullName>
    </recommendedName>
</protein>
<evidence type="ECO:0000256" key="1">
    <source>
        <dbReference type="SAM" id="MobiDB-lite"/>
    </source>
</evidence>
<feature type="domain" description="Plasmid pRiA4b Orf3-like" evidence="2">
    <location>
        <begin position="4"/>
        <end position="172"/>
    </location>
</feature>
<evidence type="ECO:0000313" key="4">
    <source>
        <dbReference type="Proteomes" id="UP000007463"/>
    </source>
</evidence>
<dbReference type="KEGG" id="fte:Fluta_3893"/>
<dbReference type="RefSeq" id="WP_013688615.1">
    <property type="nucleotide sequence ID" value="NC_015321.1"/>
</dbReference>
<dbReference type="EMBL" id="CP002542">
    <property type="protein sequence ID" value="AEA45857.1"/>
    <property type="molecule type" value="Genomic_DNA"/>
</dbReference>
<dbReference type="Pfam" id="PF07929">
    <property type="entry name" value="PRiA4_ORF3"/>
    <property type="match status" value="1"/>
</dbReference>
<reference evidence="4" key="2">
    <citation type="submission" date="2011-02" db="EMBL/GenBank/DDBJ databases">
        <title>The complete genome of Fluviicola taffensis DSM 16823.</title>
        <authorList>
            <consortium name="US DOE Joint Genome Institute (JGI-PGF)"/>
            <person name="Lucas S."/>
            <person name="Copeland A."/>
            <person name="Lapidus A."/>
            <person name="Bruce D."/>
            <person name="Goodwin L."/>
            <person name="Pitluck S."/>
            <person name="Kyrpides N."/>
            <person name="Mavromatis K."/>
            <person name="Ivanova N."/>
            <person name="Mikhailova N."/>
            <person name="Pagani I."/>
            <person name="Chertkov O."/>
            <person name="Detter J.C."/>
            <person name="Han C."/>
            <person name="Tapia R."/>
            <person name="Land M."/>
            <person name="Hauser L."/>
            <person name="Markowitz V."/>
            <person name="Cheng J.-F."/>
            <person name="Hugenholtz P."/>
            <person name="Woyke T."/>
            <person name="Wu D."/>
            <person name="Tindall B."/>
            <person name="Pomrenke H.G."/>
            <person name="Brambilla E."/>
            <person name="Klenk H.-P."/>
            <person name="Eisen J.A."/>
        </authorList>
    </citation>
    <scope>NUCLEOTIDE SEQUENCE [LARGE SCALE GENOMIC DNA]</scope>
    <source>
        <strain evidence="4">DSM 16823 / RW262 / RW262</strain>
    </source>
</reference>
<evidence type="ECO:0000259" key="2">
    <source>
        <dbReference type="Pfam" id="PF07929"/>
    </source>
</evidence>
<evidence type="ECO:0000313" key="3">
    <source>
        <dbReference type="EMBL" id="AEA45857.1"/>
    </source>
</evidence>
<name>F2IH43_FLUTR</name>
<proteinExistence type="predicted"/>
<dbReference type="InterPro" id="IPR012912">
    <property type="entry name" value="Plasmid_pRiA4b_Orf3-like"/>
</dbReference>
<dbReference type="Gene3D" id="3.10.290.30">
    <property type="entry name" value="MM3350-like"/>
    <property type="match status" value="1"/>
</dbReference>
<dbReference type="Proteomes" id="UP000007463">
    <property type="component" value="Chromosome"/>
</dbReference>
<feature type="region of interest" description="Disordered" evidence="1">
    <location>
        <begin position="150"/>
        <end position="180"/>
    </location>
</feature>
<dbReference type="SUPFAM" id="SSF159941">
    <property type="entry name" value="MM3350-like"/>
    <property type="match status" value="1"/>
</dbReference>